<sequence length="116" mass="12066">MGVPRLVRLGDVAKHATRGSPWRAHAQLHEAREQLWRLHAARHGLAYPAVSVENAGMPAPSGLEDTLPASADPAALTGAARALAVLLRPLTAELDVDGVAEVAAGRLAGRTGRSAE</sequence>
<accession>A0A263CXV0</accession>
<dbReference type="InParanoid" id="A0A263CXV0"/>
<proteinExistence type="predicted"/>
<comment type="caution">
    <text evidence="1">The sequence shown here is derived from an EMBL/GenBank/DDBJ whole genome shotgun (WGS) entry which is preliminary data.</text>
</comment>
<evidence type="ECO:0000313" key="2">
    <source>
        <dbReference type="Proteomes" id="UP000242444"/>
    </source>
</evidence>
<gene>
    <name evidence="1" type="ORF">CFN78_22750</name>
</gene>
<reference evidence="1 2" key="1">
    <citation type="submission" date="2017-07" db="EMBL/GenBank/DDBJ databases">
        <title>Amycolatopsis antarcticus sp. nov., isolated from the surface of an Antarcticus brown macroalga.</title>
        <authorList>
            <person name="Wang J."/>
            <person name="Leiva S."/>
            <person name="Huang J."/>
            <person name="Huang Y."/>
        </authorList>
    </citation>
    <scope>NUCLEOTIDE SEQUENCE [LARGE SCALE GENOMIC DNA]</scope>
    <source>
        <strain evidence="1 2">AU-G6</strain>
    </source>
</reference>
<protein>
    <submittedName>
        <fullName evidence="1">Uncharacterized protein</fullName>
    </submittedName>
</protein>
<keyword evidence="2" id="KW-1185">Reference proteome</keyword>
<dbReference type="AlphaFoldDB" id="A0A263CXV0"/>
<dbReference type="EMBL" id="NKYE01000016">
    <property type="protein sequence ID" value="OZM70972.1"/>
    <property type="molecule type" value="Genomic_DNA"/>
</dbReference>
<evidence type="ECO:0000313" key="1">
    <source>
        <dbReference type="EMBL" id="OZM70972.1"/>
    </source>
</evidence>
<name>A0A263CXV0_9PSEU</name>
<dbReference type="Proteomes" id="UP000242444">
    <property type="component" value="Unassembled WGS sequence"/>
</dbReference>
<organism evidence="1 2">
    <name type="scientific">Amycolatopsis antarctica</name>
    <dbReference type="NCBI Taxonomy" id="1854586"/>
    <lineage>
        <taxon>Bacteria</taxon>
        <taxon>Bacillati</taxon>
        <taxon>Actinomycetota</taxon>
        <taxon>Actinomycetes</taxon>
        <taxon>Pseudonocardiales</taxon>
        <taxon>Pseudonocardiaceae</taxon>
        <taxon>Amycolatopsis</taxon>
    </lineage>
</organism>